<reference evidence="3" key="1">
    <citation type="submission" date="2010-08" db="EMBL/GenBank/DDBJ databases">
        <authorList>
            <consortium name="Caenorhabditis japonica Sequencing Consortium"/>
            <person name="Wilson R.K."/>
        </authorList>
    </citation>
    <scope>NUCLEOTIDE SEQUENCE [LARGE SCALE GENOMIC DNA]</scope>
    <source>
        <strain evidence="3">DF5081</strain>
    </source>
</reference>
<feature type="compositionally biased region" description="Low complexity" evidence="1">
    <location>
        <begin position="82"/>
        <end position="94"/>
    </location>
</feature>
<protein>
    <submittedName>
        <fullName evidence="2">Uncharacterized protein</fullName>
    </submittedName>
</protein>
<dbReference type="EnsemblMetazoa" id="CJA00447.1">
    <property type="protein sequence ID" value="CJA00447.1"/>
    <property type="gene ID" value="WBGene00119651"/>
</dbReference>
<dbReference type="AlphaFoldDB" id="A0A8R1DEW6"/>
<dbReference type="Gene3D" id="1.10.10.1630">
    <property type="entry name" value="Sys-1 C-terminal domain-like"/>
    <property type="match status" value="1"/>
</dbReference>
<organism evidence="2 3">
    <name type="scientific">Caenorhabditis japonica</name>
    <dbReference type="NCBI Taxonomy" id="281687"/>
    <lineage>
        <taxon>Eukaryota</taxon>
        <taxon>Metazoa</taxon>
        <taxon>Ecdysozoa</taxon>
        <taxon>Nematoda</taxon>
        <taxon>Chromadorea</taxon>
        <taxon>Rhabditida</taxon>
        <taxon>Rhabditina</taxon>
        <taxon>Rhabditomorpha</taxon>
        <taxon>Rhabditoidea</taxon>
        <taxon>Rhabditidae</taxon>
        <taxon>Peloderinae</taxon>
        <taxon>Caenorhabditis</taxon>
    </lineage>
</organism>
<keyword evidence="3" id="KW-1185">Reference proteome</keyword>
<dbReference type="InterPro" id="IPR011989">
    <property type="entry name" value="ARM-like"/>
</dbReference>
<dbReference type="Proteomes" id="UP000005237">
    <property type="component" value="Unassembled WGS sequence"/>
</dbReference>
<reference evidence="2" key="2">
    <citation type="submission" date="2022-06" db="UniProtKB">
        <authorList>
            <consortium name="EnsemblMetazoa"/>
        </authorList>
    </citation>
    <scope>IDENTIFICATION</scope>
    <source>
        <strain evidence="2">DF5081</strain>
    </source>
</reference>
<feature type="region of interest" description="Disordered" evidence="1">
    <location>
        <begin position="1"/>
        <end position="101"/>
    </location>
</feature>
<sequence length="816" mass="92692">MGPAGPYHHSIPPHPMSHHIPYQEQMPTTSHPSWHHIPPHSAHESLPTPPYPPHPAHQMHPSAATSSYPPMPPSLQDIQQRPPSYSSPSPSRGPSAPPQNHQKFRTEQWINDQSWPYAQSPAPPVCPSVMSYQQGQNDDRMSMLSVNTQMTNQYPDAQRCYSSNGSTCENVNPEQMQMSVAQAAEMAMRKWFSFVTPDPVQRLQMARAIRTWIKQEKFSNVNQDLLPEYIQQILDIVHDGMKPLPARLSQEYYSELYYILLDTLYRITCISTTTPSINLVIKMFAPRDNTPNDLRELFCTVLHNGLVIRMDVKFEKHWKHWKHCTNSVFQLIKHIITETKNEKLRAEFAQSLKFPRLVYTLWSYFQPPVPVDFVHPHIFKILRFLISKDAGLKNSFIWQNVGDHKGVPPPNSLIIMLNALMLRVHGTLAQPQVGQNQELCQHLILNVLGTFELLGLLLHDSDAIDGFVKVDGVTAICTILQIPNPEVARAAFKLLLDVSDARALANIQLAQVLPYLMNFIHNSQDDYVIYSGTGFLSNVVAHKQHVKELAIGNNAIMLLHTIISRQPRISDVPDAPKRNRNCEIISNSLRTLNNFLVMWIATTQMRETGEKERQQVCKFLEPEILKKLLNCLSAEGVDTPALMELRSTILRFFNLLLRTPFIPKQALLNVIDDVRNENLVGHICAAYSWVGRQSVTPRTVSTKQQLMERAMSVLIMLMEQCGAEKQVAHLSYSMECPLNLLGGDQVNPTFARNVLVVCDKILEHCPERADIWTIDRPMLEGLTNHRNAEIAKAANSLLSRFPDNDLLAGLLSNRFF</sequence>
<evidence type="ECO:0000313" key="3">
    <source>
        <dbReference type="Proteomes" id="UP000005237"/>
    </source>
</evidence>
<evidence type="ECO:0000313" key="2">
    <source>
        <dbReference type="EnsemblMetazoa" id="CJA00447.1"/>
    </source>
</evidence>
<dbReference type="Gene3D" id="1.25.10.10">
    <property type="entry name" value="Leucine-rich Repeat Variant"/>
    <property type="match status" value="1"/>
</dbReference>
<proteinExistence type="predicted"/>
<evidence type="ECO:0000256" key="1">
    <source>
        <dbReference type="SAM" id="MobiDB-lite"/>
    </source>
</evidence>
<feature type="compositionally biased region" description="Low complexity" evidence="1">
    <location>
        <begin position="1"/>
        <end position="10"/>
    </location>
</feature>
<accession>A0A8R1DEW6</accession>
<name>A0A8R1DEW6_CAEJA</name>
<dbReference type="InterPro" id="IPR016024">
    <property type="entry name" value="ARM-type_fold"/>
</dbReference>
<dbReference type="SUPFAM" id="SSF48371">
    <property type="entry name" value="ARM repeat"/>
    <property type="match status" value="2"/>
</dbReference>